<dbReference type="InterPro" id="IPR027417">
    <property type="entry name" value="P-loop_NTPase"/>
</dbReference>
<dbReference type="InterPro" id="IPR011990">
    <property type="entry name" value="TPR-like_helical_dom_sf"/>
</dbReference>
<dbReference type="Gene3D" id="1.25.40.10">
    <property type="entry name" value="Tetratricopeptide repeat domain"/>
    <property type="match status" value="1"/>
</dbReference>
<dbReference type="InterPro" id="IPR005158">
    <property type="entry name" value="BTAD"/>
</dbReference>
<dbReference type="Gene3D" id="1.10.10.10">
    <property type="entry name" value="Winged helix-like DNA-binding domain superfamily/Winged helix DNA-binding domain"/>
    <property type="match status" value="1"/>
</dbReference>
<dbReference type="InterPro" id="IPR051677">
    <property type="entry name" value="AfsR-DnrI-RedD_regulator"/>
</dbReference>
<proteinExistence type="predicted"/>
<keyword evidence="2" id="KW-0238">DNA-binding</keyword>
<dbReference type="Proteomes" id="UP000198420">
    <property type="component" value="Unassembled WGS sequence"/>
</dbReference>
<feature type="domain" description="Bacterial transcriptional activator" evidence="1">
    <location>
        <begin position="101"/>
        <end position="231"/>
    </location>
</feature>
<organism evidence="2 3">
    <name type="scientific">Actinomadura mexicana</name>
    <dbReference type="NCBI Taxonomy" id="134959"/>
    <lineage>
        <taxon>Bacteria</taxon>
        <taxon>Bacillati</taxon>
        <taxon>Actinomycetota</taxon>
        <taxon>Actinomycetes</taxon>
        <taxon>Streptosporangiales</taxon>
        <taxon>Thermomonosporaceae</taxon>
        <taxon>Actinomadura</taxon>
    </lineage>
</organism>
<dbReference type="GO" id="GO:0003677">
    <property type="term" value="F:DNA binding"/>
    <property type="evidence" value="ECO:0007669"/>
    <property type="project" value="UniProtKB-KW"/>
</dbReference>
<dbReference type="PANTHER" id="PTHR35807">
    <property type="entry name" value="TRANSCRIPTIONAL REGULATOR REDD-RELATED"/>
    <property type="match status" value="1"/>
</dbReference>
<dbReference type="SUPFAM" id="SSF46894">
    <property type="entry name" value="C-terminal effector domain of the bipartite response regulators"/>
    <property type="match status" value="1"/>
</dbReference>
<reference evidence="3" key="1">
    <citation type="submission" date="2017-06" db="EMBL/GenBank/DDBJ databases">
        <authorList>
            <person name="Varghese N."/>
            <person name="Submissions S."/>
        </authorList>
    </citation>
    <scope>NUCLEOTIDE SEQUENCE [LARGE SCALE GENOMIC DNA]</scope>
    <source>
        <strain evidence="3">DSM 44485</strain>
    </source>
</reference>
<evidence type="ECO:0000259" key="1">
    <source>
        <dbReference type="SMART" id="SM01043"/>
    </source>
</evidence>
<dbReference type="SUPFAM" id="SSF52540">
    <property type="entry name" value="P-loop containing nucleoside triphosphate hydrolases"/>
    <property type="match status" value="1"/>
</dbReference>
<evidence type="ECO:0000313" key="2">
    <source>
        <dbReference type="EMBL" id="SNR37808.1"/>
    </source>
</evidence>
<dbReference type="InterPro" id="IPR036388">
    <property type="entry name" value="WH-like_DNA-bd_sf"/>
</dbReference>
<dbReference type="GO" id="GO:0006355">
    <property type="term" value="P:regulation of DNA-templated transcription"/>
    <property type="evidence" value="ECO:0007669"/>
    <property type="project" value="InterPro"/>
</dbReference>
<dbReference type="InterPro" id="IPR016032">
    <property type="entry name" value="Sig_transdc_resp-reg_C-effctor"/>
</dbReference>
<sequence>MAGLRARLLGGVELRLDGEPLPPLESARVESLLAYLLLHRDAPQLRQRLAFLLWPDSTDAQARTNLRKVLHNLRRCLPETDRFIDIGARTLRWREDAPLWLDVEQFEQALADGRLEDAARVYGGELLEGDYDEWIADERERLAELHMEALGELARRHELERDWPAAIRRAEQLVGCDPLREEGHRLLIRLAGECGDRVRALRTYHVCAATLERELGVEPSPETRAMYEELLAETAPAADVRHATSPFVGRAEEWDRLAGVWRAAAGGGAQFVLVSGEAGVGKTRLVDELRVHVNAIAVEARAYPAEGTVAYGVVSAWLRSRPVSARLARLDRAGLTELSRLLPELDGDVAPPAPVSEAELRRRLPRAVGRALLNAGAPLLLVVDDAQWADAQSLRLIHYLVRAAPSARLLVAATARREDFDAGHPLGALIGSLQSLDRFTEIRLGRLGPAETALLAERVAGGPLDAGRLHRLHGYSEGNPLFVVEAVRADAPADTAKVQAVIAGRLERLSRPAAELAGIAAAVGRAFPADVPARVSGFDERTFVAALDELWRRGIVRAHGAGAYDFSHGRIRDAAYAALGPPRQRRVHLAVARALEECGAAAAALASHYEKAGAVADAVRWHERAAGDAQWLHAHDDAVGELERALALSEGLPPGPGTAETQLRLLTALPAPLVACEGYGSERMARVHARALRLADRLGAEPEPPLVWSLALAALTRGEWAAAHDFGERLRDRAERDGDQVLRTEADHVRGIAAYWSGDLEGARRHFTAAMRRFRPARRAAHVLRYGQDTELIVRLRLSHALWLLGRGAEADRERDAALAVAQGSTHAYSRAVTWLWAAVDAVDRRDDAQFRRHVRGLEADLAEDAPRQVRVPMELLGGYLDLLAGRTGPGLARLRRFRDQVVHGEAPAPGLPGVATRLLLEGYALAAEPAAGLALADEALGMGRGARLWEAETRRLRATFLAALGAPGGEVDAELRRALAAARRQGQRAFEERVRGTLAERDLRQDRAI</sequence>
<dbReference type="SUPFAM" id="SSF48452">
    <property type="entry name" value="TPR-like"/>
    <property type="match status" value="1"/>
</dbReference>
<gene>
    <name evidence="2" type="ORF">SAMN06265355_102381</name>
</gene>
<dbReference type="SMART" id="SM01043">
    <property type="entry name" value="BTAD"/>
    <property type="match status" value="1"/>
</dbReference>
<dbReference type="EMBL" id="FZNP01000002">
    <property type="protein sequence ID" value="SNR37808.1"/>
    <property type="molecule type" value="Genomic_DNA"/>
</dbReference>
<name>A0A238VU90_9ACTN</name>
<protein>
    <submittedName>
        <fullName evidence="2">DNA-binding transcriptional activator of the SARP family</fullName>
    </submittedName>
</protein>
<dbReference type="Pfam" id="PF03704">
    <property type="entry name" value="BTAD"/>
    <property type="match status" value="1"/>
</dbReference>
<dbReference type="Pfam" id="PF13191">
    <property type="entry name" value="AAA_16"/>
    <property type="match status" value="1"/>
</dbReference>
<dbReference type="Gene3D" id="3.40.50.300">
    <property type="entry name" value="P-loop containing nucleotide triphosphate hydrolases"/>
    <property type="match status" value="1"/>
</dbReference>
<accession>A0A238VU90</accession>
<evidence type="ECO:0000313" key="3">
    <source>
        <dbReference type="Proteomes" id="UP000198420"/>
    </source>
</evidence>
<dbReference type="InterPro" id="IPR041664">
    <property type="entry name" value="AAA_16"/>
</dbReference>
<dbReference type="AlphaFoldDB" id="A0A238VU90"/>
<keyword evidence="3" id="KW-1185">Reference proteome</keyword>
<dbReference type="OrthoDB" id="3203171at2"/>